<dbReference type="PATRIC" id="fig|1224163.3.peg.1191"/>
<evidence type="ECO:0000259" key="3">
    <source>
        <dbReference type="Pfam" id="PF13439"/>
    </source>
</evidence>
<dbReference type="RefSeq" id="WP_020934594.1">
    <property type="nucleotide sequence ID" value="NC_021915.1"/>
</dbReference>
<dbReference type="PANTHER" id="PTHR12526:SF595">
    <property type="entry name" value="BLL5217 PROTEIN"/>
    <property type="match status" value="1"/>
</dbReference>
<evidence type="ECO:0000313" key="4">
    <source>
        <dbReference type="EMBL" id="AGS34661.1"/>
    </source>
</evidence>
<dbReference type="Pfam" id="PF13692">
    <property type="entry name" value="Glyco_trans_1_4"/>
    <property type="match status" value="1"/>
</dbReference>
<dbReference type="OrthoDB" id="9809227at2"/>
<evidence type="ECO:0000313" key="5">
    <source>
        <dbReference type="Proteomes" id="UP000015388"/>
    </source>
</evidence>
<dbReference type="eggNOG" id="COG0438">
    <property type="taxonomic scope" value="Bacteria"/>
</dbReference>
<dbReference type="KEGG" id="cmd:B841_05940"/>
<dbReference type="Gene3D" id="3.40.50.2000">
    <property type="entry name" value="Glycogen Phosphorylase B"/>
    <property type="match status" value="2"/>
</dbReference>
<dbReference type="GO" id="GO:0016757">
    <property type="term" value="F:glycosyltransferase activity"/>
    <property type="evidence" value="ECO:0007669"/>
    <property type="project" value="UniProtKB-KW"/>
</dbReference>
<organism evidence="4 5">
    <name type="scientific">Corynebacterium maris DSM 45190</name>
    <dbReference type="NCBI Taxonomy" id="1224163"/>
    <lineage>
        <taxon>Bacteria</taxon>
        <taxon>Bacillati</taxon>
        <taxon>Actinomycetota</taxon>
        <taxon>Actinomycetes</taxon>
        <taxon>Mycobacteriales</taxon>
        <taxon>Corynebacteriaceae</taxon>
        <taxon>Corynebacterium</taxon>
    </lineage>
</organism>
<dbReference type="PANTHER" id="PTHR12526">
    <property type="entry name" value="GLYCOSYLTRANSFERASE"/>
    <property type="match status" value="1"/>
</dbReference>
<gene>
    <name evidence="4" type="ORF">B841_05940</name>
</gene>
<name>S5TIE3_9CORY</name>
<evidence type="ECO:0000256" key="2">
    <source>
        <dbReference type="ARBA" id="ARBA00022679"/>
    </source>
</evidence>
<feature type="domain" description="Glycosyltransferase subfamily 4-like N-terminal" evidence="3">
    <location>
        <begin position="19"/>
        <end position="165"/>
    </location>
</feature>
<dbReference type="InterPro" id="IPR028098">
    <property type="entry name" value="Glyco_trans_4-like_N"/>
</dbReference>
<dbReference type="AlphaFoldDB" id="S5TIE3"/>
<reference evidence="4 5" key="1">
    <citation type="submission" date="2012-11" db="EMBL/GenBank/DDBJ databases">
        <title>The complete genome sequence of Corynebacterium maris Coryn-1 (=DSM 45190).</title>
        <authorList>
            <person name="Schaffert L."/>
            <person name="Albersmeier A."/>
            <person name="Kalinowski J."/>
            <person name="Ruckert C."/>
        </authorList>
    </citation>
    <scope>NUCLEOTIDE SEQUENCE [LARGE SCALE GENOMIC DNA]</scope>
    <source>
        <strain evidence="5">Coryn-1</strain>
    </source>
</reference>
<dbReference type="Pfam" id="PF13439">
    <property type="entry name" value="Glyco_transf_4"/>
    <property type="match status" value="1"/>
</dbReference>
<evidence type="ECO:0000256" key="1">
    <source>
        <dbReference type="ARBA" id="ARBA00022676"/>
    </source>
</evidence>
<keyword evidence="1" id="KW-0328">Glycosyltransferase</keyword>
<dbReference type="HOGENOM" id="CLU_042257_1_0_11"/>
<dbReference type="STRING" id="1224163.B841_05940"/>
<protein>
    <submittedName>
        <fullName evidence="4">Sugar transferase</fullName>
    </submittedName>
</protein>
<keyword evidence="5" id="KW-1185">Reference proteome</keyword>
<keyword evidence="2 4" id="KW-0808">Transferase</keyword>
<sequence length="351" mass="38160">MKIAVIAPARHPIVEPYAGGLEAFCGLLVDHLRRRGHHVDLYAARGSHGHVAEYEFPGVDWRGLDAFASDVAYPPGQREAEDEAFRRLRHHLEASDYDVVHNNSLHPELLRSRILPLLTTLHCPPLAEMEEALADSTSALTAVSRATADSWNVPGPVAVLPNGVDGDIWRPRPGPVGEHVIWFGRLVPEKGAHVAIDACRRAGLRLLVVGRCGDPSYRDAELVPRAGDDVRFLPPQRHRDLARLVGSAAVAAVTPLWDEPFGLVTVEAMACGTPVVAFARGGIVDTMHDAPGILVPPGDVDAFAAALLAARDIDRTAVTRHVQRRHSLNAVVTDYLDHYRIVARDRSAEPA</sequence>
<dbReference type="EMBL" id="CP003924">
    <property type="protein sequence ID" value="AGS34661.1"/>
    <property type="molecule type" value="Genomic_DNA"/>
</dbReference>
<dbReference type="Proteomes" id="UP000015388">
    <property type="component" value="Chromosome"/>
</dbReference>
<dbReference type="SUPFAM" id="SSF53756">
    <property type="entry name" value="UDP-Glycosyltransferase/glycogen phosphorylase"/>
    <property type="match status" value="1"/>
</dbReference>
<accession>S5TIE3</accession>
<proteinExistence type="predicted"/>